<dbReference type="EMBL" id="KN833743">
    <property type="protein sequence ID" value="KIK22086.1"/>
    <property type="molecule type" value="Genomic_DNA"/>
</dbReference>
<evidence type="ECO:0000313" key="1">
    <source>
        <dbReference type="EMBL" id="KIK22086.1"/>
    </source>
</evidence>
<reference evidence="2" key="2">
    <citation type="submission" date="2015-01" db="EMBL/GenBank/DDBJ databases">
        <title>Evolutionary Origins and Diversification of the Mycorrhizal Mutualists.</title>
        <authorList>
            <consortium name="DOE Joint Genome Institute"/>
            <consortium name="Mycorrhizal Genomics Consortium"/>
            <person name="Kohler A."/>
            <person name="Kuo A."/>
            <person name="Nagy L.G."/>
            <person name="Floudas D."/>
            <person name="Copeland A."/>
            <person name="Barry K.W."/>
            <person name="Cichocki N."/>
            <person name="Veneault-Fourrey C."/>
            <person name="LaButti K."/>
            <person name="Lindquist E.A."/>
            <person name="Lipzen A."/>
            <person name="Lundell T."/>
            <person name="Morin E."/>
            <person name="Murat C."/>
            <person name="Riley R."/>
            <person name="Ohm R."/>
            <person name="Sun H."/>
            <person name="Tunlid A."/>
            <person name="Henrissat B."/>
            <person name="Grigoriev I.V."/>
            <person name="Hibbett D.S."/>
            <person name="Martin F."/>
        </authorList>
    </citation>
    <scope>NUCLEOTIDE SEQUENCE [LARGE SCALE GENOMIC DNA]</scope>
    <source>
        <strain evidence="2">441</strain>
    </source>
</reference>
<evidence type="ECO:0000313" key="2">
    <source>
        <dbReference type="Proteomes" id="UP000054018"/>
    </source>
</evidence>
<reference evidence="1 2" key="1">
    <citation type="submission" date="2014-04" db="EMBL/GenBank/DDBJ databases">
        <authorList>
            <consortium name="DOE Joint Genome Institute"/>
            <person name="Kuo A."/>
            <person name="Kohler A."/>
            <person name="Costa M.D."/>
            <person name="Nagy L.G."/>
            <person name="Floudas D."/>
            <person name="Copeland A."/>
            <person name="Barry K.W."/>
            <person name="Cichocki N."/>
            <person name="Veneault-Fourrey C."/>
            <person name="LaButti K."/>
            <person name="Lindquist E.A."/>
            <person name="Lipzen A."/>
            <person name="Lundell T."/>
            <person name="Morin E."/>
            <person name="Murat C."/>
            <person name="Sun H."/>
            <person name="Tunlid A."/>
            <person name="Henrissat B."/>
            <person name="Grigoriev I.V."/>
            <person name="Hibbett D.S."/>
            <person name="Martin F."/>
            <person name="Nordberg H.P."/>
            <person name="Cantor M.N."/>
            <person name="Hua S.X."/>
        </authorList>
    </citation>
    <scope>NUCLEOTIDE SEQUENCE [LARGE SCALE GENOMIC DNA]</scope>
    <source>
        <strain evidence="1 2">441</strain>
    </source>
</reference>
<gene>
    <name evidence="1" type="ORF">PISMIDRAFT_512451</name>
</gene>
<dbReference type="Proteomes" id="UP000054018">
    <property type="component" value="Unassembled WGS sequence"/>
</dbReference>
<name>A0A0C9YZA5_9AGAM</name>
<protein>
    <submittedName>
        <fullName evidence="1">Uncharacterized protein</fullName>
    </submittedName>
</protein>
<dbReference type="HOGENOM" id="CLU_1315855_0_0_1"/>
<accession>A0A0C9YZA5</accession>
<sequence>MPEFVHSSTTKLAGRRTAWIIVLCSEATSTSFQMQRRDLPHISFNNAEYLSSNCHTVTDAYSRLTPCRYCPIAIRRVWSVLLRNSYKNPVHIPPWITSRLQCLVEHTMLWRLPCVINLPPPPLGPGSRRAPNYASLKALWRLPCSINFPSLSSCLICHHSEREVVRFATELPPRCTAHPFRQITDLQQDLFVLYLGHENIAFELHCTIV</sequence>
<organism evidence="1 2">
    <name type="scientific">Pisolithus microcarpus 441</name>
    <dbReference type="NCBI Taxonomy" id="765257"/>
    <lineage>
        <taxon>Eukaryota</taxon>
        <taxon>Fungi</taxon>
        <taxon>Dikarya</taxon>
        <taxon>Basidiomycota</taxon>
        <taxon>Agaricomycotina</taxon>
        <taxon>Agaricomycetes</taxon>
        <taxon>Agaricomycetidae</taxon>
        <taxon>Boletales</taxon>
        <taxon>Sclerodermatineae</taxon>
        <taxon>Pisolithaceae</taxon>
        <taxon>Pisolithus</taxon>
    </lineage>
</organism>
<proteinExistence type="predicted"/>
<keyword evidence="2" id="KW-1185">Reference proteome</keyword>
<dbReference type="AlphaFoldDB" id="A0A0C9YZA5"/>